<feature type="transmembrane region" description="Helical" evidence="1">
    <location>
        <begin position="7"/>
        <end position="23"/>
    </location>
</feature>
<dbReference type="PANTHER" id="PTHR15032">
    <property type="entry name" value="N-ACYL-PHOSPHATIDYLETHANOLAMINE-HYDROLYZING PHOSPHOLIPASE D"/>
    <property type="match status" value="1"/>
</dbReference>
<keyword evidence="1" id="KW-1133">Transmembrane helix</keyword>
<accession>A0A3N4VLT3</accession>
<dbReference type="InterPro" id="IPR036866">
    <property type="entry name" value="RibonucZ/Hydroxyglut_hydro"/>
</dbReference>
<feature type="domain" description="Metallo-beta-lactamase" evidence="2">
    <location>
        <begin position="112"/>
        <end position="308"/>
    </location>
</feature>
<dbReference type="Pfam" id="PF12706">
    <property type="entry name" value="Lactamase_B_2"/>
    <property type="match status" value="1"/>
</dbReference>
<comment type="caution">
    <text evidence="3">The sequence shown here is derived from an EMBL/GenBank/DDBJ whole genome shotgun (WGS) entry which is preliminary data.</text>
</comment>
<dbReference type="SUPFAM" id="SSF56281">
    <property type="entry name" value="Metallo-hydrolase/oxidoreductase"/>
    <property type="match status" value="1"/>
</dbReference>
<proteinExistence type="predicted"/>
<protein>
    <submittedName>
        <fullName evidence="3">L-ascorbate metabolism protein UlaG (Beta-lactamase superfamily)</fullName>
    </submittedName>
</protein>
<evidence type="ECO:0000313" key="4">
    <source>
        <dbReference type="Proteomes" id="UP000281691"/>
    </source>
</evidence>
<reference evidence="3 4" key="1">
    <citation type="submission" date="2018-11" db="EMBL/GenBank/DDBJ databases">
        <title>Genomic Encyclopedia of Type Strains, Phase IV (KMG-IV): sequencing the most valuable type-strain genomes for metagenomic binning, comparative biology and taxonomic classification.</title>
        <authorList>
            <person name="Goeker M."/>
        </authorList>
    </citation>
    <scope>NUCLEOTIDE SEQUENCE [LARGE SCALE GENOMIC DNA]</scope>
    <source>
        <strain evidence="3 4">DSM 27238</strain>
    </source>
</reference>
<dbReference type="PANTHER" id="PTHR15032:SF4">
    <property type="entry name" value="N-ACYL-PHOSPHATIDYLETHANOLAMINE-HYDROLYZING PHOSPHOLIPASE D"/>
    <property type="match status" value="1"/>
</dbReference>
<keyword evidence="1" id="KW-0812">Transmembrane</keyword>
<evidence type="ECO:0000313" key="3">
    <source>
        <dbReference type="EMBL" id="RPE83838.1"/>
    </source>
</evidence>
<keyword evidence="4" id="KW-1185">Reference proteome</keyword>
<evidence type="ECO:0000256" key="1">
    <source>
        <dbReference type="SAM" id="Phobius"/>
    </source>
</evidence>
<gene>
    <name evidence="3" type="ORF">EDC46_1041</name>
</gene>
<dbReference type="RefSeq" id="WP_124211208.1">
    <property type="nucleotide sequence ID" value="NZ_CP016615.1"/>
</dbReference>
<dbReference type="GO" id="GO:0005737">
    <property type="term" value="C:cytoplasm"/>
    <property type="evidence" value="ECO:0007669"/>
    <property type="project" value="TreeGrafter"/>
</dbReference>
<keyword evidence="1" id="KW-0472">Membrane</keyword>
<dbReference type="Gene3D" id="3.60.15.10">
    <property type="entry name" value="Ribonuclease Z/Hydroxyacylglutathione hydrolase-like"/>
    <property type="match status" value="1"/>
</dbReference>
<dbReference type="InterPro" id="IPR001279">
    <property type="entry name" value="Metallo-B-lactamas"/>
</dbReference>
<sequence>MKKLTKYLAFLGLSVIGLIYYFYPAQYPKYVRSDHYNPEKQSFFNLIPGKKVDKGEVLSALWKMIFHKHKFMPSEQLPTQKPNFSVFLDDTEQANFIWFGHSSLLARMGGKTIFIDPVFAQSVSPLPIMMQRFQSPPANLVELPPIDWIVISHNHYDHLDRDVIEYYKLQKTSFIVPLGVGVLLQKWGIGPERIRELDWWQSTNLGVLEISAVPARHNTGRGLFDSNKTLWTGYVFKTSSEQFYYSGDSSFGDGIHFQQIAQRFGNFDIAFIENGQYNQTWIDNHMMPEQTAKVAKIIQPTRFMPIHWGAYALSIHGWKEPVERSVPLVKEYGIETLTPLLGEVFNRQTQTLLWWQDIK</sequence>
<dbReference type="EMBL" id="RKQP01000002">
    <property type="protein sequence ID" value="RPE83838.1"/>
    <property type="molecule type" value="Genomic_DNA"/>
</dbReference>
<organism evidence="3 4">
    <name type="scientific">Vespertiliibacter pulmonis</name>
    <dbReference type="NCBI Taxonomy" id="1443036"/>
    <lineage>
        <taxon>Bacteria</taxon>
        <taxon>Pseudomonadati</taxon>
        <taxon>Pseudomonadota</taxon>
        <taxon>Gammaproteobacteria</taxon>
        <taxon>Pasteurellales</taxon>
        <taxon>Pasteurellaceae</taxon>
        <taxon>Vespertiliibacter</taxon>
    </lineage>
</organism>
<evidence type="ECO:0000259" key="2">
    <source>
        <dbReference type="Pfam" id="PF12706"/>
    </source>
</evidence>
<name>A0A3N4VLT3_9PAST</name>
<dbReference type="OrthoDB" id="9805728at2"/>
<dbReference type="Proteomes" id="UP000281691">
    <property type="component" value="Unassembled WGS sequence"/>
</dbReference>
<dbReference type="AlphaFoldDB" id="A0A3N4VLT3"/>